<dbReference type="Gene3D" id="3.40.190.10">
    <property type="entry name" value="Periplasmic binding protein-like II"/>
    <property type="match status" value="2"/>
</dbReference>
<keyword evidence="1" id="KW-0472">Membrane</keyword>
<keyword evidence="1" id="KW-0812">Transmembrane</keyword>
<accession>A0ABV4K629</accession>
<evidence type="ECO:0000256" key="1">
    <source>
        <dbReference type="SAM" id="Phobius"/>
    </source>
</evidence>
<feature type="transmembrane region" description="Helical" evidence="1">
    <location>
        <begin position="21"/>
        <end position="40"/>
    </location>
</feature>
<name>A0ABV4K629_9BACT</name>
<protein>
    <submittedName>
        <fullName evidence="2">TAXI family TRAP transporter solute-binding subunit</fullName>
    </submittedName>
</protein>
<dbReference type="InterPro" id="IPR011852">
    <property type="entry name" value="TRAP_TAXI"/>
</dbReference>
<sequence>MMQNPYIKKLVRFLRSHVLMSFIIYGAAVGVLALALWVTFQFVKPLPPGKVVMVTGGEGGAYYAFAQEYAAFFKEHGFELEVRTSKGSMDNLAILADPDSEAQAAFMQGGIATPEEHPNLESLGSLYFEPVWLFTSKRLRIKTLADLKGRKVAVGSEGSGTSHLVLQLLAENGVTADTANLLPEGTDQAVPELLGRKIDALFVIAGVKSPAVRGLSEAHKTVNLYSFDRAETYVRTHRFLEKLTLPQGGIDLMRNLPAQDVTLLAPTANLVVRDDLHPALQYLFLLAAAKINGKGDMFAATNQFPNDQAVLFPLSDEARNFYKSGPPFLMRYLPFQVAITVERLKILLIPLLTLLFPLFKITPPAYRWQIRRRIFKWYKQLKKLDMHAYVLTDPQEARDMLEQLEQMDRLVLETSVPLSYTDYIYSLRLHIRMIRQRLEKTAGLSVQDTGHPAD</sequence>
<evidence type="ECO:0000313" key="3">
    <source>
        <dbReference type="Proteomes" id="UP001568698"/>
    </source>
</evidence>
<dbReference type="RefSeq" id="WP_371387873.1">
    <property type="nucleotide sequence ID" value="NZ_JBGLYH010000066.1"/>
</dbReference>
<keyword evidence="3" id="KW-1185">Reference proteome</keyword>
<comment type="caution">
    <text evidence="2">The sequence shown here is derived from an EMBL/GenBank/DDBJ whole genome shotgun (WGS) entry which is preliminary data.</text>
</comment>
<dbReference type="NCBIfam" id="TIGR02122">
    <property type="entry name" value="TRAP_TAXI"/>
    <property type="match status" value="1"/>
</dbReference>
<dbReference type="PANTHER" id="PTHR42941:SF1">
    <property type="entry name" value="SLL1037 PROTEIN"/>
    <property type="match status" value="1"/>
</dbReference>
<evidence type="ECO:0000313" key="2">
    <source>
        <dbReference type="EMBL" id="MEZ7198381.1"/>
    </source>
</evidence>
<dbReference type="PANTHER" id="PTHR42941">
    <property type="entry name" value="SLL1037 PROTEIN"/>
    <property type="match status" value="1"/>
</dbReference>
<dbReference type="SUPFAM" id="SSF53850">
    <property type="entry name" value="Periplasmic binding protein-like II"/>
    <property type="match status" value="1"/>
</dbReference>
<dbReference type="Pfam" id="PF16868">
    <property type="entry name" value="NMT1_3"/>
    <property type="match status" value="1"/>
</dbReference>
<proteinExistence type="predicted"/>
<keyword evidence="1" id="KW-1133">Transmembrane helix</keyword>
<dbReference type="Proteomes" id="UP001568698">
    <property type="component" value="Unassembled WGS sequence"/>
</dbReference>
<dbReference type="EMBL" id="JBGLYH010000066">
    <property type="protein sequence ID" value="MEZ7198381.1"/>
    <property type="molecule type" value="Genomic_DNA"/>
</dbReference>
<reference evidence="2 3" key="1">
    <citation type="submission" date="2024-08" db="EMBL/GenBank/DDBJ databases">
        <title>Sulfate-reducing bacteria isolated from formation water of the oil field in Kazakhstan and description of Pseudodesulfovibrio sp.</title>
        <authorList>
            <person name="Bidzhieva S.K."/>
            <person name="Tourova T.P."/>
            <person name="Grouzdev D.S."/>
            <person name="Beletsky A.V."/>
            <person name="Sokolova D.S."/>
            <person name="Samigullina S.R."/>
            <person name="Poltaraus A.B."/>
            <person name="Avtukh A.N."/>
            <person name="Tereshina V.M."/>
            <person name="Zhaparov N.S."/>
            <person name="Mardanov A.V."/>
            <person name="Nazina T.N."/>
        </authorList>
    </citation>
    <scope>NUCLEOTIDE SEQUENCE [LARGE SCALE GENOMIC DNA]</scope>
    <source>
        <strain evidence="2 3">9FUS</strain>
    </source>
</reference>
<organism evidence="2 3">
    <name type="scientific">Pseudodesulfovibrio karagichevae</name>
    <dbReference type="NCBI Taxonomy" id="3239305"/>
    <lineage>
        <taxon>Bacteria</taxon>
        <taxon>Pseudomonadati</taxon>
        <taxon>Thermodesulfobacteriota</taxon>
        <taxon>Desulfovibrionia</taxon>
        <taxon>Desulfovibrionales</taxon>
        <taxon>Desulfovibrionaceae</taxon>
    </lineage>
</organism>
<gene>
    <name evidence="2" type="ORF">AB6M95_16650</name>
</gene>